<organism evidence="2 3">
    <name type="scientific">Solirubrobacter phytolaccae</name>
    <dbReference type="NCBI Taxonomy" id="1404360"/>
    <lineage>
        <taxon>Bacteria</taxon>
        <taxon>Bacillati</taxon>
        <taxon>Actinomycetota</taxon>
        <taxon>Thermoleophilia</taxon>
        <taxon>Solirubrobacterales</taxon>
        <taxon>Solirubrobacteraceae</taxon>
        <taxon>Solirubrobacter</taxon>
    </lineage>
</organism>
<dbReference type="InterPro" id="IPR011701">
    <property type="entry name" value="MFS"/>
</dbReference>
<evidence type="ECO:0008006" key="4">
    <source>
        <dbReference type="Google" id="ProtNLM"/>
    </source>
</evidence>
<dbReference type="InterPro" id="IPR036259">
    <property type="entry name" value="MFS_trans_sf"/>
</dbReference>
<dbReference type="EMBL" id="JAPDDP010000015">
    <property type="protein sequence ID" value="MDA0180785.1"/>
    <property type="molecule type" value="Genomic_DNA"/>
</dbReference>
<dbReference type="PANTHER" id="PTHR23542">
    <property type="match status" value="1"/>
</dbReference>
<sequence>MSVYLALLRRPGARSLALACTLGWLGFAATALAIVLLVESETGSFARAGLAVGAFSAGAGLFAPLRGRLVDARGAPALVAFAAAQCALLLVLVWTASPIVAGFAGAVAPPLIATARTVWPRVAGPELTQAGHGLNALLGDIGTVVGPAAAGGLVALAGPHAALAVFAAGPLLGALIVARHPATPPALTVTAPAAGPMA</sequence>
<keyword evidence="1" id="KW-0472">Membrane</keyword>
<dbReference type="Proteomes" id="UP001147653">
    <property type="component" value="Unassembled WGS sequence"/>
</dbReference>
<keyword evidence="1" id="KW-0812">Transmembrane</keyword>
<proteinExistence type="predicted"/>
<name>A0A9X3SAY6_9ACTN</name>
<reference evidence="2" key="1">
    <citation type="submission" date="2022-10" db="EMBL/GenBank/DDBJ databases">
        <title>The WGS of Solirubrobacter phytolaccae KCTC 29190.</title>
        <authorList>
            <person name="Jiang Z."/>
        </authorList>
    </citation>
    <scope>NUCLEOTIDE SEQUENCE</scope>
    <source>
        <strain evidence="2">KCTC 29190</strain>
    </source>
</reference>
<feature type="transmembrane region" description="Helical" evidence="1">
    <location>
        <begin position="44"/>
        <end position="63"/>
    </location>
</feature>
<gene>
    <name evidence="2" type="ORF">OJ997_10815</name>
</gene>
<evidence type="ECO:0000256" key="1">
    <source>
        <dbReference type="SAM" id="Phobius"/>
    </source>
</evidence>
<dbReference type="AlphaFoldDB" id="A0A9X3SAY6"/>
<dbReference type="Pfam" id="PF07690">
    <property type="entry name" value="MFS_1"/>
    <property type="match status" value="1"/>
</dbReference>
<accession>A0A9X3SAY6</accession>
<evidence type="ECO:0000313" key="2">
    <source>
        <dbReference type="EMBL" id="MDA0180785.1"/>
    </source>
</evidence>
<feature type="transmembrane region" description="Helical" evidence="1">
    <location>
        <begin position="75"/>
        <end position="94"/>
    </location>
</feature>
<dbReference type="Gene3D" id="1.20.1250.20">
    <property type="entry name" value="MFS general substrate transporter like domains"/>
    <property type="match status" value="1"/>
</dbReference>
<evidence type="ECO:0000313" key="3">
    <source>
        <dbReference type="Proteomes" id="UP001147653"/>
    </source>
</evidence>
<dbReference type="SUPFAM" id="SSF103473">
    <property type="entry name" value="MFS general substrate transporter"/>
    <property type="match status" value="1"/>
</dbReference>
<keyword evidence="3" id="KW-1185">Reference proteome</keyword>
<dbReference type="GO" id="GO:0022857">
    <property type="term" value="F:transmembrane transporter activity"/>
    <property type="evidence" value="ECO:0007669"/>
    <property type="project" value="InterPro"/>
</dbReference>
<dbReference type="RefSeq" id="WP_270025097.1">
    <property type="nucleotide sequence ID" value="NZ_JAPDDP010000015.1"/>
</dbReference>
<dbReference type="PANTHER" id="PTHR23542:SF1">
    <property type="entry name" value="MAJOR FACILITATOR SUPERFAMILY (MFS) PROFILE DOMAIN-CONTAINING PROTEIN"/>
    <property type="match status" value="1"/>
</dbReference>
<protein>
    <recommendedName>
        <fullName evidence="4">MFS transporter</fullName>
    </recommendedName>
</protein>
<feature type="transmembrane region" description="Helical" evidence="1">
    <location>
        <begin position="16"/>
        <end position="38"/>
    </location>
</feature>
<keyword evidence="1" id="KW-1133">Transmembrane helix</keyword>
<comment type="caution">
    <text evidence="2">The sequence shown here is derived from an EMBL/GenBank/DDBJ whole genome shotgun (WGS) entry which is preliminary data.</text>
</comment>